<evidence type="ECO:0000256" key="2">
    <source>
        <dbReference type="ARBA" id="ARBA00012438"/>
    </source>
</evidence>
<organism evidence="5 6">
    <name type="scientific">Aequorivita viscosa</name>
    <dbReference type="NCBI Taxonomy" id="797419"/>
    <lineage>
        <taxon>Bacteria</taxon>
        <taxon>Pseudomonadati</taxon>
        <taxon>Bacteroidota</taxon>
        <taxon>Flavobacteriia</taxon>
        <taxon>Flavobacteriales</taxon>
        <taxon>Flavobacteriaceae</taxon>
        <taxon>Aequorivita</taxon>
    </lineage>
</organism>
<evidence type="ECO:0000259" key="4">
    <source>
        <dbReference type="PROSITE" id="PS50109"/>
    </source>
</evidence>
<dbReference type="PRINTS" id="PR00344">
    <property type="entry name" value="BCTRLSENSOR"/>
</dbReference>
<dbReference type="CDD" id="cd00082">
    <property type="entry name" value="HisKA"/>
    <property type="match status" value="1"/>
</dbReference>
<dbReference type="RefSeq" id="WP_234946458.1">
    <property type="nucleotide sequence ID" value="NZ_FNNS01000011.1"/>
</dbReference>
<dbReference type="Pfam" id="PF02518">
    <property type="entry name" value="HATPase_c"/>
    <property type="match status" value="1"/>
</dbReference>
<evidence type="ECO:0000256" key="1">
    <source>
        <dbReference type="ARBA" id="ARBA00000085"/>
    </source>
</evidence>
<dbReference type="InterPro" id="IPR003594">
    <property type="entry name" value="HATPase_dom"/>
</dbReference>
<sequence>MDSPTKRKQYVIKPPIPSDEKQRLAAVRSYHLLDTLPEKDFDNITALTASICDTPIALVTLLDTDRNFLKSHYGLAFNEAPRDTSFCGHAILEETDVFVVEDARIDPRFEKNPLTTNMQAVFYAGARLVNSDGFSLGTLCVFDTKPRTITSKQRRALTALAYQVVNLFEARKHNRMLLAAQEELKERNEELKSFAGIVSHDMKMPLANMIITSDMLHAKYGNVLDAQAKKYLDYIKQSSFTLSEYISGLLEHYETDKTISSIAETFDSQDLIEEIIELLNINIDCEINLPEENIEMQANKSALEQIFINLVGNSLKYNDKDKIKIDIDCFEKDDVYYFSISDNGMGIPEEELSNIFDLFGTIGVLDRNGVKGNGIGLSTVKKLITKLGGEIEIFSTLGVGTTFKFSIQKKIIV</sequence>
<dbReference type="InterPro" id="IPR029016">
    <property type="entry name" value="GAF-like_dom_sf"/>
</dbReference>
<evidence type="ECO:0000256" key="3">
    <source>
        <dbReference type="ARBA" id="ARBA00022553"/>
    </source>
</evidence>
<dbReference type="PANTHER" id="PTHR43102">
    <property type="entry name" value="SLR1143 PROTEIN"/>
    <property type="match status" value="1"/>
</dbReference>
<dbReference type="SUPFAM" id="SSF47384">
    <property type="entry name" value="Homodimeric domain of signal transducing histidine kinase"/>
    <property type="match status" value="1"/>
</dbReference>
<evidence type="ECO:0000313" key="6">
    <source>
        <dbReference type="Proteomes" id="UP000184172"/>
    </source>
</evidence>
<dbReference type="PROSITE" id="PS50109">
    <property type="entry name" value="HIS_KIN"/>
    <property type="match status" value="1"/>
</dbReference>
<keyword evidence="3" id="KW-0597">Phosphoprotein</keyword>
<proteinExistence type="predicted"/>
<dbReference type="Proteomes" id="UP000184172">
    <property type="component" value="Unassembled WGS sequence"/>
</dbReference>
<protein>
    <recommendedName>
        <fullName evidence="2">histidine kinase</fullName>
        <ecNumber evidence="2">2.7.13.3</ecNumber>
    </recommendedName>
</protein>
<dbReference type="Gene3D" id="1.10.287.130">
    <property type="match status" value="1"/>
</dbReference>
<dbReference type="SUPFAM" id="SSF55874">
    <property type="entry name" value="ATPase domain of HSP90 chaperone/DNA topoisomerase II/histidine kinase"/>
    <property type="match status" value="1"/>
</dbReference>
<dbReference type="SMART" id="SM00387">
    <property type="entry name" value="HATPase_c"/>
    <property type="match status" value="1"/>
</dbReference>
<dbReference type="Gene3D" id="3.30.565.10">
    <property type="entry name" value="Histidine kinase-like ATPase, C-terminal domain"/>
    <property type="match status" value="1"/>
</dbReference>
<dbReference type="STRING" id="797419.SAMN05216556_11174"/>
<dbReference type="InterPro" id="IPR036890">
    <property type="entry name" value="HATPase_C_sf"/>
</dbReference>
<accession>A0A1M6GCI4</accession>
<feature type="domain" description="Histidine kinase" evidence="4">
    <location>
        <begin position="197"/>
        <end position="411"/>
    </location>
</feature>
<dbReference type="EC" id="2.7.13.3" evidence="2"/>
<dbReference type="AlphaFoldDB" id="A0A1M6GCI4"/>
<dbReference type="PANTHER" id="PTHR43102:SF2">
    <property type="entry name" value="GAF DOMAIN-CONTAINING PROTEIN"/>
    <property type="match status" value="1"/>
</dbReference>
<reference evidence="6" key="1">
    <citation type="submission" date="2016-11" db="EMBL/GenBank/DDBJ databases">
        <authorList>
            <person name="Varghese N."/>
            <person name="Submissions S."/>
        </authorList>
    </citation>
    <scope>NUCLEOTIDE SEQUENCE [LARGE SCALE GENOMIC DNA]</scope>
    <source>
        <strain evidence="6">DSM 26349</strain>
    </source>
</reference>
<dbReference type="InterPro" id="IPR004358">
    <property type="entry name" value="Sig_transdc_His_kin-like_C"/>
</dbReference>
<name>A0A1M6GCI4_9FLAO</name>
<dbReference type="EMBL" id="FQYV01000009">
    <property type="protein sequence ID" value="SHJ07688.1"/>
    <property type="molecule type" value="Genomic_DNA"/>
</dbReference>
<dbReference type="InterPro" id="IPR005467">
    <property type="entry name" value="His_kinase_dom"/>
</dbReference>
<keyword evidence="6" id="KW-1185">Reference proteome</keyword>
<dbReference type="InterPro" id="IPR036097">
    <property type="entry name" value="HisK_dim/P_sf"/>
</dbReference>
<dbReference type="InterPro" id="IPR003661">
    <property type="entry name" value="HisK_dim/P_dom"/>
</dbReference>
<keyword evidence="5" id="KW-0808">Transferase</keyword>
<comment type="catalytic activity">
    <reaction evidence="1">
        <text>ATP + protein L-histidine = ADP + protein N-phospho-L-histidine.</text>
        <dbReference type="EC" id="2.7.13.3"/>
    </reaction>
</comment>
<gene>
    <name evidence="5" type="ORF">SAMN04487908_10942</name>
</gene>
<keyword evidence="5" id="KW-0418">Kinase</keyword>
<evidence type="ECO:0000313" key="5">
    <source>
        <dbReference type="EMBL" id="SHJ07688.1"/>
    </source>
</evidence>
<dbReference type="CDD" id="cd00075">
    <property type="entry name" value="HATPase"/>
    <property type="match status" value="1"/>
</dbReference>
<dbReference type="Gene3D" id="3.30.450.40">
    <property type="match status" value="1"/>
</dbReference>
<dbReference type="GO" id="GO:0000155">
    <property type="term" value="F:phosphorelay sensor kinase activity"/>
    <property type="evidence" value="ECO:0007669"/>
    <property type="project" value="InterPro"/>
</dbReference>
<dbReference type="SUPFAM" id="SSF55781">
    <property type="entry name" value="GAF domain-like"/>
    <property type="match status" value="1"/>
</dbReference>